<evidence type="ECO:0000313" key="2">
    <source>
        <dbReference type="EMBL" id="NML44442.1"/>
    </source>
</evidence>
<evidence type="ECO:0008006" key="4">
    <source>
        <dbReference type="Google" id="ProtNLM"/>
    </source>
</evidence>
<feature type="signal peptide" evidence="1">
    <location>
        <begin position="1"/>
        <end position="23"/>
    </location>
</feature>
<name>A0A848H3Y8_9BURK</name>
<gene>
    <name evidence="2" type="ORF">HHL11_11820</name>
</gene>
<dbReference type="Proteomes" id="UP000541185">
    <property type="component" value="Unassembled WGS sequence"/>
</dbReference>
<dbReference type="AlphaFoldDB" id="A0A848H3Y8"/>
<feature type="chain" id="PRO_5032889475" description="Transmembrane protein" evidence="1">
    <location>
        <begin position="24"/>
        <end position="126"/>
    </location>
</feature>
<accession>A0A848H3Y8</accession>
<evidence type="ECO:0000256" key="1">
    <source>
        <dbReference type="SAM" id="SignalP"/>
    </source>
</evidence>
<protein>
    <recommendedName>
        <fullName evidence="4">Transmembrane protein</fullName>
    </recommendedName>
</protein>
<dbReference type="RefSeq" id="WP_169418570.1">
    <property type="nucleotide sequence ID" value="NZ_JABBFX010000001.1"/>
</dbReference>
<comment type="caution">
    <text evidence="2">The sequence shown here is derived from an EMBL/GenBank/DDBJ whole genome shotgun (WGS) entry which is preliminary data.</text>
</comment>
<evidence type="ECO:0000313" key="3">
    <source>
        <dbReference type="Proteomes" id="UP000541185"/>
    </source>
</evidence>
<proteinExistence type="predicted"/>
<organism evidence="2 3">
    <name type="scientific">Ramlibacter agri</name>
    <dbReference type="NCBI Taxonomy" id="2728837"/>
    <lineage>
        <taxon>Bacteria</taxon>
        <taxon>Pseudomonadati</taxon>
        <taxon>Pseudomonadota</taxon>
        <taxon>Betaproteobacteria</taxon>
        <taxon>Burkholderiales</taxon>
        <taxon>Comamonadaceae</taxon>
        <taxon>Ramlibacter</taxon>
    </lineage>
</organism>
<keyword evidence="1" id="KW-0732">Signal</keyword>
<dbReference type="EMBL" id="JABBFX010000001">
    <property type="protein sequence ID" value="NML44442.1"/>
    <property type="molecule type" value="Genomic_DNA"/>
</dbReference>
<sequence>MKTRFVALAVAATLGLGSISAFAQDRHHDGGHAQGAWQHQRADQFRGNWGHAAPRYYGPTYSYRRDNGDVAGALILGALAGALVGQTANAYNYAPPATYYAPPPATYYAPAPTTYYNPGYGYYYGN</sequence>
<keyword evidence="3" id="KW-1185">Reference proteome</keyword>
<reference evidence="2 3" key="1">
    <citation type="submission" date="2020-04" db="EMBL/GenBank/DDBJ databases">
        <title>Ramlibacter sp. G-1-2-2 isolated from soil.</title>
        <authorList>
            <person name="Dahal R.H."/>
        </authorList>
    </citation>
    <scope>NUCLEOTIDE SEQUENCE [LARGE SCALE GENOMIC DNA]</scope>
    <source>
        <strain evidence="2 3">G-1-2-2</strain>
    </source>
</reference>